<keyword evidence="2" id="KW-1185">Reference proteome</keyword>
<gene>
    <name evidence="1" type="ORF">BSTOLATCC_MIC11438</name>
</gene>
<protein>
    <submittedName>
        <fullName evidence="1">Uncharacterized protein</fullName>
    </submittedName>
</protein>
<evidence type="ECO:0000313" key="1">
    <source>
        <dbReference type="EMBL" id="CAG9314431.1"/>
    </source>
</evidence>
<dbReference type="EMBL" id="CAJZBQ010000012">
    <property type="protein sequence ID" value="CAG9314431.1"/>
    <property type="molecule type" value="Genomic_DNA"/>
</dbReference>
<reference evidence="1" key="1">
    <citation type="submission" date="2021-09" db="EMBL/GenBank/DDBJ databases">
        <authorList>
            <consortium name="AG Swart"/>
            <person name="Singh M."/>
            <person name="Singh A."/>
            <person name="Seah K."/>
            <person name="Emmerich C."/>
        </authorList>
    </citation>
    <scope>NUCLEOTIDE SEQUENCE</scope>
    <source>
        <strain evidence="1">ATCC30299</strain>
    </source>
</reference>
<organism evidence="1 2">
    <name type="scientific">Blepharisma stoltei</name>
    <dbReference type="NCBI Taxonomy" id="1481888"/>
    <lineage>
        <taxon>Eukaryota</taxon>
        <taxon>Sar</taxon>
        <taxon>Alveolata</taxon>
        <taxon>Ciliophora</taxon>
        <taxon>Postciliodesmatophora</taxon>
        <taxon>Heterotrichea</taxon>
        <taxon>Heterotrichida</taxon>
        <taxon>Blepharismidae</taxon>
        <taxon>Blepharisma</taxon>
    </lineage>
</organism>
<name>A0AAU9IL10_9CILI</name>
<evidence type="ECO:0000313" key="2">
    <source>
        <dbReference type="Proteomes" id="UP001162131"/>
    </source>
</evidence>
<accession>A0AAU9IL10</accession>
<proteinExistence type="predicted"/>
<dbReference type="Proteomes" id="UP001162131">
    <property type="component" value="Unassembled WGS sequence"/>
</dbReference>
<comment type="caution">
    <text evidence="1">The sequence shown here is derived from an EMBL/GenBank/DDBJ whole genome shotgun (WGS) entry which is preliminary data.</text>
</comment>
<dbReference type="AlphaFoldDB" id="A0AAU9IL10"/>
<sequence length="322" mass="36687">MTEIEAIDINPHQDHPAVCVTVNVNLKTGEVSRECSDILKDLTPLRKASSLSTMSAREIRLLAKQAEYKAKQNIKILEKQAKELSELRETPEINPNSRKIAEKVKTKQSFEIKVKQKENNVEKTYLPTGTIKVSPESLLNSLKARPQSAFSCLPAEEPISKPKLNVMDRTQVWLKKKNTKIVEETKKNEEKNLEDCTFQPQLYERIRTDESPLSMPSKLSQTFSSFYTKKQEYKKKVASSAVTTRLNTDETSRSAKFLDRVAENEKNNIEIVHAATDNLQTSGGSMKYIKITPVNKQLKFKSGFNETSFKKKAKPMLSYRLN</sequence>